<feature type="signal peptide" evidence="1">
    <location>
        <begin position="1"/>
        <end position="25"/>
    </location>
</feature>
<comment type="caution">
    <text evidence="2">The sequence shown here is derived from an EMBL/GenBank/DDBJ whole genome shotgun (WGS) entry which is preliminary data.</text>
</comment>
<keyword evidence="1" id="KW-0732">Signal</keyword>
<dbReference type="Proteomes" id="UP001269081">
    <property type="component" value="Unassembled WGS sequence"/>
</dbReference>
<accession>A0ABU1Y3L2</accession>
<proteinExistence type="predicted"/>
<dbReference type="RefSeq" id="WP_310278071.1">
    <property type="nucleotide sequence ID" value="NZ_JAVDWQ010000002.1"/>
</dbReference>
<feature type="chain" id="PRO_5045371210" description="Lipoprotein" evidence="1">
    <location>
        <begin position="26"/>
        <end position="126"/>
    </location>
</feature>
<evidence type="ECO:0008006" key="4">
    <source>
        <dbReference type="Google" id="ProtNLM"/>
    </source>
</evidence>
<gene>
    <name evidence="2" type="ORF">J2W48_000683</name>
</gene>
<keyword evidence="3" id="KW-1185">Reference proteome</keyword>
<dbReference type="PROSITE" id="PS51257">
    <property type="entry name" value="PROKAR_LIPOPROTEIN"/>
    <property type="match status" value="1"/>
</dbReference>
<protein>
    <recommendedName>
        <fullName evidence="4">Lipoprotein</fullName>
    </recommendedName>
</protein>
<organism evidence="2 3">
    <name type="scientific">Flavobacterium piscis</name>
    <dbReference type="NCBI Taxonomy" id="1114874"/>
    <lineage>
        <taxon>Bacteria</taxon>
        <taxon>Pseudomonadati</taxon>
        <taxon>Bacteroidota</taxon>
        <taxon>Flavobacteriia</taxon>
        <taxon>Flavobacteriales</taxon>
        <taxon>Flavobacteriaceae</taxon>
        <taxon>Flavobacterium</taxon>
    </lineage>
</organism>
<dbReference type="EMBL" id="JAVDWQ010000002">
    <property type="protein sequence ID" value="MDR7208753.1"/>
    <property type="molecule type" value="Genomic_DNA"/>
</dbReference>
<sequence length="126" mass="14339">MKTQVYILFIFLTIGFFLIPSSGFACGNNGGKTSHKKEITSENKEKDCCKKDCCKKASDSKKEKHACDGKCNHINCTTSSFQFTILADEFDLQNRVFYFSIEKLISYYSETNISDGFTSIWLKPKI</sequence>
<evidence type="ECO:0000256" key="1">
    <source>
        <dbReference type="SAM" id="SignalP"/>
    </source>
</evidence>
<name>A0ABU1Y3L2_9FLAO</name>
<evidence type="ECO:0000313" key="3">
    <source>
        <dbReference type="Proteomes" id="UP001269081"/>
    </source>
</evidence>
<evidence type="ECO:0000313" key="2">
    <source>
        <dbReference type="EMBL" id="MDR7208753.1"/>
    </source>
</evidence>
<reference evidence="2 3" key="1">
    <citation type="submission" date="2023-07" db="EMBL/GenBank/DDBJ databases">
        <title>Sorghum-associated microbial communities from plants grown in Nebraska, USA.</title>
        <authorList>
            <person name="Schachtman D."/>
        </authorList>
    </citation>
    <scope>NUCLEOTIDE SEQUENCE [LARGE SCALE GENOMIC DNA]</scope>
    <source>
        <strain evidence="2 3">4129</strain>
    </source>
</reference>